<evidence type="ECO:0000256" key="3">
    <source>
        <dbReference type="ARBA" id="ARBA00023204"/>
    </source>
</evidence>
<dbReference type="Proteomes" id="UP000290568">
    <property type="component" value="Chromosome"/>
</dbReference>
<dbReference type="RefSeq" id="WP_129620381.1">
    <property type="nucleotide sequence ID" value="NZ_LR214950.1"/>
</dbReference>
<evidence type="ECO:0000256" key="1">
    <source>
        <dbReference type="ARBA" id="ARBA00022763"/>
    </source>
</evidence>
<dbReference type="InterPro" id="IPR003717">
    <property type="entry name" value="RecO"/>
</dbReference>
<dbReference type="SUPFAM" id="SSF57863">
    <property type="entry name" value="ArfGap/RecO-like zinc finger"/>
    <property type="match status" value="1"/>
</dbReference>
<dbReference type="Pfam" id="PF11967">
    <property type="entry name" value="RecO_N"/>
    <property type="match status" value="1"/>
</dbReference>
<dbReference type="Gene3D" id="2.40.50.140">
    <property type="entry name" value="Nucleic acid-binding proteins"/>
    <property type="match status" value="1"/>
</dbReference>
<dbReference type="STRING" id="29556.VO56_03155"/>
<dbReference type="SUPFAM" id="SSF50249">
    <property type="entry name" value="Nucleic acid-binding proteins"/>
    <property type="match status" value="1"/>
</dbReference>
<gene>
    <name evidence="5" type="ORF">NCTC10183_00522</name>
</gene>
<evidence type="ECO:0000256" key="2">
    <source>
        <dbReference type="ARBA" id="ARBA00023172"/>
    </source>
</evidence>
<dbReference type="InterPro" id="IPR022572">
    <property type="entry name" value="DNA_rep/recomb_RecO_N"/>
</dbReference>
<dbReference type="GO" id="GO:0043590">
    <property type="term" value="C:bacterial nucleoid"/>
    <property type="evidence" value="ECO:0007669"/>
    <property type="project" value="TreeGrafter"/>
</dbReference>
<dbReference type="OrthoDB" id="404042at2"/>
<dbReference type="GO" id="GO:0006302">
    <property type="term" value="P:double-strand break repair"/>
    <property type="evidence" value="ECO:0007669"/>
    <property type="project" value="TreeGrafter"/>
</dbReference>
<dbReference type="NCBIfam" id="TIGR00613">
    <property type="entry name" value="reco"/>
    <property type="match status" value="1"/>
</dbReference>
<name>A0A449A3C3_9BACT</name>
<dbReference type="AlphaFoldDB" id="A0A449A3C3"/>
<accession>A0A449A3C3</accession>
<keyword evidence="2" id="KW-0233">DNA recombination</keyword>
<keyword evidence="6" id="KW-1185">Reference proteome</keyword>
<dbReference type="PANTHER" id="PTHR33991">
    <property type="entry name" value="DNA REPAIR PROTEIN RECO"/>
    <property type="match status" value="1"/>
</dbReference>
<reference evidence="5 6" key="1">
    <citation type="submission" date="2019-01" db="EMBL/GenBank/DDBJ databases">
        <authorList>
            <consortium name="Pathogen Informatics"/>
        </authorList>
    </citation>
    <scope>NUCLEOTIDE SEQUENCE [LARGE SCALE GENOMIC DNA]</scope>
    <source>
        <strain evidence="5 6">NCTC10183</strain>
    </source>
</reference>
<dbReference type="InterPro" id="IPR012340">
    <property type="entry name" value="NA-bd_OB-fold"/>
</dbReference>
<protein>
    <submittedName>
        <fullName evidence="5">DNA repair protein RecO</fullName>
    </submittedName>
</protein>
<organism evidence="5 6">
    <name type="scientific">Mycoplasmopsis gallinacea</name>
    <dbReference type="NCBI Taxonomy" id="29556"/>
    <lineage>
        <taxon>Bacteria</taxon>
        <taxon>Bacillati</taxon>
        <taxon>Mycoplasmatota</taxon>
        <taxon>Mycoplasmoidales</taxon>
        <taxon>Metamycoplasmataceae</taxon>
        <taxon>Mycoplasmopsis</taxon>
    </lineage>
</organism>
<dbReference type="GO" id="GO:0006310">
    <property type="term" value="P:DNA recombination"/>
    <property type="evidence" value="ECO:0007669"/>
    <property type="project" value="UniProtKB-KW"/>
</dbReference>
<feature type="domain" description="DNA replication/recombination mediator RecO N-terminal" evidence="4">
    <location>
        <begin position="1"/>
        <end position="81"/>
    </location>
</feature>
<evidence type="ECO:0000313" key="6">
    <source>
        <dbReference type="Proteomes" id="UP000290568"/>
    </source>
</evidence>
<dbReference type="InterPro" id="IPR037278">
    <property type="entry name" value="ARFGAP/RecO"/>
</dbReference>
<dbReference type="EMBL" id="LR214950">
    <property type="protein sequence ID" value="VEU58751.1"/>
    <property type="molecule type" value="Genomic_DNA"/>
</dbReference>
<sequence length="223" mass="26109">MSHSEMIGIVLDIYPYEENAHIVSFYTNSGILNLYALGLSKPKSKNRANLQIGLPVRIEYYKPRFEGKIGKLKKAHIVENFQFYDETVSQFKLKITKVLKQCEFRSLFVSKYLKILPKINPYNINYIYTHFLTQFITMFGIAPNFSSCRICNSYKAIVYFDLEEGGFICNIHEEQKWMDVNLLNLIWSSYNDVYTYINNVDELFNNDFQKKLKKVLVKNGVGV</sequence>
<evidence type="ECO:0000313" key="5">
    <source>
        <dbReference type="EMBL" id="VEU58751.1"/>
    </source>
</evidence>
<proteinExistence type="predicted"/>
<keyword evidence="3" id="KW-0234">DNA repair</keyword>
<keyword evidence="1" id="KW-0227">DNA damage</keyword>
<evidence type="ECO:0000259" key="4">
    <source>
        <dbReference type="Pfam" id="PF11967"/>
    </source>
</evidence>
<dbReference type="PANTHER" id="PTHR33991:SF1">
    <property type="entry name" value="DNA REPAIR PROTEIN RECO"/>
    <property type="match status" value="1"/>
</dbReference>